<feature type="domain" description="IstB-like ATP-binding" evidence="1">
    <location>
        <begin position="42"/>
        <end position="85"/>
    </location>
</feature>
<protein>
    <submittedName>
        <fullName evidence="2">ATP-binding protein</fullName>
    </submittedName>
</protein>
<feature type="non-terminal residue" evidence="2">
    <location>
        <position position="1"/>
    </location>
</feature>
<keyword evidence="3" id="KW-1185">Reference proteome</keyword>
<dbReference type="InterPro" id="IPR002611">
    <property type="entry name" value="IstB_ATP-bd"/>
</dbReference>
<keyword evidence="2" id="KW-0067">ATP-binding</keyword>
<evidence type="ECO:0000313" key="2">
    <source>
        <dbReference type="EMBL" id="MEO1759979.1"/>
    </source>
</evidence>
<comment type="caution">
    <text evidence="2">The sequence shown here is derived from an EMBL/GenBank/DDBJ whole genome shotgun (WGS) entry which is preliminary data.</text>
</comment>
<accession>A0ABV0E9C4</accession>
<reference evidence="2 3" key="1">
    <citation type="submission" date="2024-01" db="EMBL/GenBank/DDBJ databases">
        <title>The diversity of rhizobia nodulating Mimosa spp. in eleven states of Brazil covering several biomes is determined by host plant, location, and edaphic factors.</title>
        <authorList>
            <person name="Rouws L."/>
            <person name="Barauna A."/>
            <person name="Beukes C."/>
            <person name="De Faria S.M."/>
            <person name="Gross E."/>
            <person name="Dos Reis Junior F.B."/>
            <person name="Simon M."/>
            <person name="Maluk M."/>
            <person name="Odee D.W."/>
            <person name="Kenicer G."/>
            <person name="Young J.P.W."/>
            <person name="Reis V.M."/>
            <person name="Zilli J."/>
            <person name="James E.K."/>
        </authorList>
    </citation>
    <scope>NUCLEOTIDE SEQUENCE [LARGE SCALE GENOMIC DNA]</scope>
    <source>
        <strain evidence="2 3">JHI1651</strain>
    </source>
</reference>
<dbReference type="Gene3D" id="3.40.50.300">
    <property type="entry name" value="P-loop containing nucleotide triphosphate hydrolases"/>
    <property type="match status" value="1"/>
</dbReference>
<organism evidence="2 3">
    <name type="scientific">Paraburkholderia caribensis</name>
    <dbReference type="NCBI Taxonomy" id="75105"/>
    <lineage>
        <taxon>Bacteria</taxon>
        <taxon>Pseudomonadati</taxon>
        <taxon>Pseudomonadota</taxon>
        <taxon>Betaproteobacteria</taxon>
        <taxon>Burkholderiales</taxon>
        <taxon>Burkholderiaceae</taxon>
        <taxon>Paraburkholderia</taxon>
    </lineage>
</organism>
<gene>
    <name evidence="2" type="ORF">VOI32_39730</name>
</gene>
<dbReference type="Pfam" id="PF01695">
    <property type="entry name" value="IstB_IS21"/>
    <property type="match status" value="1"/>
</dbReference>
<dbReference type="RefSeq" id="WP_181300046.1">
    <property type="nucleotide sequence ID" value="NZ_JAYLVJ010000099.1"/>
</dbReference>
<dbReference type="EMBL" id="JAYLVJ010000099">
    <property type="protein sequence ID" value="MEO1759979.1"/>
    <property type="molecule type" value="Genomic_DNA"/>
</dbReference>
<evidence type="ECO:0000313" key="3">
    <source>
        <dbReference type="Proteomes" id="UP001462961"/>
    </source>
</evidence>
<keyword evidence="2" id="KW-0547">Nucleotide-binding</keyword>
<proteinExistence type="predicted"/>
<dbReference type="Proteomes" id="UP001462961">
    <property type="component" value="Unassembled WGS sequence"/>
</dbReference>
<dbReference type="GO" id="GO:0005524">
    <property type="term" value="F:ATP binding"/>
    <property type="evidence" value="ECO:0007669"/>
    <property type="project" value="UniProtKB-KW"/>
</dbReference>
<evidence type="ECO:0000259" key="1">
    <source>
        <dbReference type="Pfam" id="PF01695"/>
    </source>
</evidence>
<dbReference type="InterPro" id="IPR027417">
    <property type="entry name" value="P-loop_NTPase"/>
</dbReference>
<sequence>PPVSPTRLTKTSSLCIDGKSLDADSSGVRASGLRIRLFSALQIPIENWHAVLGDPTLADAILDRLVHNTYRVNLSGESMRKHKKSLTDKPRSE</sequence>
<name>A0ABV0E9C4_9BURK</name>